<dbReference type="Gene3D" id="1.20.1280.50">
    <property type="match status" value="1"/>
</dbReference>
<proteinExistence type="predicted"/>
<dbReference type="AlphaFoldDB" id="A0A371CPL4"/>
<feature type="domain" description="F-box" evidence="1">
    <location>
        <begin position="88"/>
        <end position="139"/>
    </location>
</feature>
<organism evidence="2 3">
    <name type="scientific">Lentinus brumalis</name>
    <dbReference type="NCBI Taxonomy" id="2498619"/>
    <lineage>
        <taxon>Eukaryota</taxon>
        <taxon>Fungi</taxon>
        <taxon>Dikarya</taxon>
        <taxon>Basidiomycota</taxon>
        <taxon>Agaricomycotina</taxon>
        <taxon>Agaricomycetes</taxon>
        <taxon>Polyporales</taxon>
        <taxon>Polyporaceae</taxon>
        <taxon>Lentinus</taxon>
    </lineage>
</organism>
<name>A0A371CPL4_9APHY</name>
<dbReference type="EMBL" id="KZ857489">
    <property type="protein sequence ID" value="RDX42236.1"/>
    <property type="molecule type" value="Genomic_DNA"/>
</dbReference>
<sequence>MSATTTTHSVNDYATATLKSNLHMERSTGSLYQDESLRADGLQGPYYGLHPLKDATSHASSTLIIRVDDVRQDLLSICALANASAPVNKLPSEILVAIFLYAQAAVDEGTSPYWHVVLLVCRRWFVVAATAPPLWREIVVGRSLNLLLTGLVRSKGLTVGVFVINRNAVPEVVETILPHVRRLHHLSFSSIHQQHKGHVASLLQQPMPALRRLQAIVEHPVTYTISLQNPSLGISLSLSRENFPALRCLVVEKIFPPPSSDSIYHQLTVLHLMDPQAREFDYQAWINIICACLNVEDLALEPPDIHSAADSDTGMIVLPRLRKLHLAGLRWFLRDVMQTITMAQIADLSIHLRGSIDDDVLREEGLSSALPQDYRTTVPIFSSVTEVHAQASQSADLFGAYGPPTVSTHSQRRRLSLRTPVTYKTRGLEGEEPEHPELLARSLRQLSVFFAAPVEVLRIDIDSYQVHCVKWRTVLDHFPLLRELSITALAHPPIAKPVLDAIKPVPASLEVVDFVCGRMVANAYQRAPCPRLRVVRICGFRATADPWDREPWNSNAPLTFHSVYECLSERVRDGQEALEELVLDLNCMDAQKWATVGQRARDCESVLVGRGLVGKVEYEERQNWPDLFTYEDV</sequence>
<dbReference type="Proteomes" id="UP000256964">
    <property type="component" value="Unassembled WGS sequence"/>
</dbReference>
<evidence type="ECO:0000313" key="3">
    <source>
        <dbReference type="Proteomes" id="UP000256964"/>
    </source>
</evidence>
<keyword evidence="3" id="KW-1185">Reference proteome</keyword>
<dbReference type="STRING" id="139420.A0A371CPL4"/>
<dbReference type="InterPro" id="IPR001810">
    <property type="entry name" value="F-box_dom"/>
</dbReference>
<dbReference type="OrthoDB" id="2758696at2759"/>
<evidence type="ECO:0000313" key="2">
    <source>
        <dbReference type="EMBL" id="RDX42236.1"/>
    </source>
</evidence>
<protein>
    <recommendedName>
        <fullName evidence="1">F-box domain-containing protein</fullName>
    </recommendedName>
</protein>
<reference evidence="2 3" key="1">
    <citation type="journal article" date="2018" name="Biotechnol. Biofuels">
        <title>Integrative visual omics of the white-rot fungus Polyporus brumalis exposes the biotechnological potential of its oxidative enzymes for delignifying raw plant biomass.</title>
        <authorList>
            <person name="Miyauchi S."/>
            <person name="Rancon A."/>
            <person name="Drula E."/>
            <person name="Hage H."/>
            <person name="Chaduli D."/>
            <person name="Favel A."/>
            <person name="Grisel S."/>
            <person name="Henrissat B."/>
            <person name="Herpoel-Gimbert I."/>
            <person name="Ruiz-Duenas F.J."/>
            <person name="Chevret D."/>
            <person name="Hainaut M."/>
            <person name="Lin J."/>
            <person name="Wang M."/>
            <person name="Pangilinan J."/>
            <person name="Lipzen A."/>
            <person name="Lesage-Meessen L."/>
            <person name="Navarro D."/>
            <person name="Riley R."/>
            <person name="Grigoriev I.V."/>
            <person name="Zhou S."/>
            <person name="Raouche S."/>
            <person name="Rosso M.N."/>
        </authorList>
    </citation>
    <scope>NUCLEOTIDE SEQUENCE [LARGE SCALE GENOMIC DNA]</scope>
    <source>
        <strain evidence="2 3">BRFM 1820</strain>
    </source>
</reference>
<dbReference type="Pfam" id="PF12937">
    <property type="entry name" value="F-box-like"/>
    <property type="match status" value="1"/>
</dbReference>
<gene>
    <name evidence="2" type="ORF">OH76DRAFT_135891</name>
</gene>
<accession>A0A371CPL4</accession>
<evidence type="ECO:0000259" key="1">
    <source>
        <dbReference type="Pfam" id="PF12937"/>
    </source>
</evidence>